<comment type="similarity">
    <text evidence="1">Belongs to the MCM10 family.</text>
</comment>
<dbReference type="PANTHER" id="PTHR13454:SF11">
    <property type="entry name" value="PROTEIN MCM10 HOMOLOG"/>
    <property type="match status" value="1"/>
</dbReference>
<dbReference type="Gene3D" id="2.40.50.140">
    <property type="entry name" value="Nucleic acid-binding proteins"/>
    <property type="match status" value="2"/>
</dbReference>
<feature type="region of interest" description="Disordered" evidence="3">
    <location>
        <begin position="39"/>
        <end position="193"/>
    </location>
</feature>
<feature type="compositionally biased region" description="Acidic residues" evidence="3">
    <location>
        <begin position="300"/>
        <end position="311"/>
    </location>
</feature>
<keyword evidence="2" id="KW-0175">Coiled coil</keyword>
<feature type="compositionally biased region" description="Basic and acidic residues" evidence="3">
    <location>
        <begin position="672"/>
        <end position="701"/>
    </location>
</feature>
<feature type="compositionally biased region" description="Low complexity" evidence="3">
    <location>
        <begin position="109"/>
        <end position="127"/>
    </location>
</feature>
<dbReference type="RefSeq" id="XP_062789958.1">
    <property type="nucleotide sequence ID" value="XM_062933907.1"/>
</dbReference>
<evidence type="ECO:0000256" key="2">
    <source>
        <dbReference type="SAM" id="Coils"/>
    </source>
</evidence>
<dbReference type="GeneID" id="87954292"/>
<gene>
    <name evidence="5" type="ORF">IL334_002161</name>
</gene>
<sequence length="787" mass="86052">MDVDTSDIDAQIAALQKARDDKLAQAAKARRAIEKEEAKVLVGSTPTKASLKASMRNDPTALPSRPAQPKFTSSTSSSSSSSLRLLSVSKPTQKPALQELPSLPTSGPSSMGSSLAALRRSSSNSRSPQPIIARSNGFTERIKPSPSSSKTITESSKNPRPSTDKPSIQKGKGRDKSDSPGLEVEDKKDQIQRDEDSLTIIEKLELGPKEFGLDTEGEEEWRNVEPNSGIRLSKRVLSHEHLQDHLSGRYYLTPSQLYSVIRLSKDGATYDIPVEGDWITIAVVAQRGEVKISGTKDASYSDDDDDDDGQEEEHTKQSLAEALKVDSDQIHEQEQGVYKPRQPWKNQGKGKGKGKGKFNDRKRIPRKYINLTLCALPSRHRTLGKTETTGDALLQLMLFEADAVVREENGQDGEVTRSYRGGSGGAYEKWCNLTEGNVIAILNPRVWRNLRGGSNGPHPLEFPLGLNPFSADSIMLIGQAKDLGKCNAIQKDGNRCKTWVDLRQNSVCEYHVHAAIQRGKSARAEFTASTSSFALSTRSLNGSQNGPKGKLGFDPKRQTGLLPAAGRQAAPKGAENGGGGATYVVGGGVVNTGSVSRGGLKGFGQEYLSEKLGRSRAEKRKRQLEDKEAEKALERLLEREGQSGSTGAKYLSVIEQEREKSDKKKISISKNGKSEKNRDNVGIDEMERKRPFGAEAIKRIGFDPTSRAGNRDSEDVQRRLEAIASLKGEEPGCRLERLSKRLDDDRKAKRLKAETAKIASKAIPPDNEKGQELLEQEEEGMIDLDSS</sequence>
<proteinExistence type="inferred from homology"/>
<feature type="compositionally biased region" description="Low complexity" evidence="3">
    <location>
        <begin position="144"/>
        <end position="156"/>
    </location>
</feature>
<feature type="region of interest" description="Disordered" evidence="3">
    <location>
        <begin position="635"/>
        <end position="716"/>
    </location>
</feature>
<name>A0ABZ1CUK6_9TREE</name>
<dbReference type="Pfam" id="PF09329">
    <property type="entry name" value="zf-primase"/>
    <property type="match status" value="1"/>
</dbReference>
<dbReference type="InterPro" id="IPR012340">
    <property type="entry name" value="NA-bd_OB-fold"/>
</dbReference>
<organism evidence="5 6">
    <name type="scientific">Kwoniella shivajii</name>
    <dbReference type="NCBI Taxonomy" id="564305"/>
    <lineage>
        <taxon>Eukaryota</taxon>
        <taxon>Fungi</taxon>
        <taxon>Dikarya</taxon>
        <taxon>Basidiomycota</taxon>
        <taxon>Agaricomycotina</taxon>
        <taxon>Tremellomycetes</taxon>
        <taxon>Tremellales</taxon>
        <taxon>Cryptococcaceae</taxon>
        <taxon>Kwoniella</taxon>
    </lineage>
</organism>
<dbReference type="Proteomes" id="UP001329825">
    <property type="component" value="Chromosome 2"/>
</dbReference>
<reference evidence="5 6" key="1">
    <citation type="submission" date="2024-01" db="EMBL/GenBank/DDBJ databases">
        <title>Comparative genomics of Cryptococcus and Kwoniella reveals pathogenesis evolution and contrasting modes of karyotype evolution via chromosome fusion or intercentromeric recombination.</title>
        <authorList>
            <person name="Coelho M.A."/>
            <person name="David-Palma M."/>
            <person name="Shea T."/>
            <person name="Bowers K."/>
            <person name="McGinley-Smith S."/>
            <person name="Mohammad A.W."/>
            <person name="Gnirke A."/>
            <person name="Yurkov A.M."/>
            <person name="Nowrousian M."/>
            <person name="Sun S."/>
            <person name="Cuomo C.A."/>
            <person name="Heitman J."/>
        </authorList>
    </citation>
    <scope>NUCLEOTIDE SEQUENCE [LARGE SCALE GENOMIC DNA]</scope>
    <source>
        <strain evidence="5">CBS 11374</strain>
    </source>
</reference>
<evidence type="ECO:0000256" key="1">
    <source>
        <dbReference type="ARBA" id="ARBA00009679"/>
    </source>
</evidence>
<feature type="coiled-coil region" evidence="2">
    <location>
        <begin position="12"/>
        <end position="39"/>
    </location>
</feature>
<feature type="compositionally biased region" description="Basic and acidic residues" evidence="3">
    <location>
        <begin position="655"/>
        <end position="665"/>
    </location>
</feature>
<accession>A0ABZ1CUK6</accession>
<feature type="compositionally biased region" description="Acidic residues" evidence="3">
    <location>
        <begin position="774"/>
        <end position="787"/>
    </location>
</feature>
<dbReference type="EMBL" id="CP141882">
    <property type="protein sequence ID" value="WRT65218.1"/>
    <property type="molecule type" value="Genomic_DNA"/>
</dbReference>
<feature type="compositionally biased region" description="Basic and acidic residues" evidence="3">
    <location>
        <begin position="323"/>
        <end position="334"/>
    </location>
</feature>
<evidence type="ECO:0000313" key="5">
    <source>
        <dbReference type="EMBL" id="WRT65218.1"/>
    </source>
</evidence>
<evidence type="ECO:0000256" key="3">
    <source>
        <dbReference type="SAM" id="MobiDB-lite"/>
    </source>
</evidence>
<feature type="region of interest" description="Disordered" evidence="3">
    <location>
        <begin position="758"/>
        <end position="787"/>
    </location>
</feature>
<feature type="compositionally biased region" description="Basic and acidic residues" evidence="3">
    <location>
        <begin position="172"/>
        <end position="193"/>
    </location>
</feature>
<feature type="region of interest" description="Disordered" evidence="3">
    <location>
        <begin position="292"/>
        <end position="360"/>
    </location>
</feature>
<feature type="compositionally biased region" description="Low complexity" evidence="3">
    <location>
        <begin position="73"/>
        <end position="89"/>
    </location>
</feature>
<evidence type="ECO:0000313" key="6">
    <source>
        <dbReference type="Proteomes" id="UP001329825"/>
    </source>
</evidence>
<keyword evidence="6" id="KW-1185">Reference proteome</keyword>
<feature type="region of interest" description="Disordered" evidence="3">
    <location>
        <begin position="537"/>
        <end position="559"/>
    </location>
</feature>
<feature type="domain" description="Zinc finger Mcm10/DnaG-type" evidence="4">
    <location>
        <begin position="478"/>
        <end position="523"/>
    </location>
</feature>
<dbReference type="InterPro" id="IPR015408">
    <property type="entry name" value="Znf_Mcm10/DnaG"/>
</dbReference>
<protein>
    <recommendedName>
        <fullName evidence="4">Zinc finger Mcm10/DnaG-type domain-containing protein</fullName>
    </recommendedName>
</protein>
<dbReference type="InterPro" id="IPR040184">
    <property type="entry name" value="Mcm10"/>
</dbReference>
<dbReference type="PANTHER" id="PTHR13454">
    <property type="entry name" value="PROTEIN MCM10 HOMOLOG"/>
    <property type="match status" value="1"/>
</dbReference>
<evidence type="ECO:0000259" key="4">
    <source>
        <dbReference type="Pfam" id="PF09329"/>
    </source>
</evidence>